<protein>
    <submittedName>
        <fullName evidence="2">Uncharacterized protein</fullName>
    </submittedName>
</protein>
<dbReference type="RefSeq" id="WP_341413939.1">
    <property type="nucleotide sequence ID" value="NZ_JBBPCC010000001.1"/>
</dbReference>
<feature type="compositionally biased region" description="Polar residues" evidence="1">
    <location>
        <begin position="111"/>
        <end position="130"/>
    </location>
</feature>
<reference evidence="2 3" key="1">
    <citation type="submission" date="2024-04" db="EMBL/GenBank/DDBJ databases">
        <title>draft genome sequnece of Paenibacillus filicis.</title>
        <authorList>
            <person name="Kim D.-U."/>
        </authorList>
    </citation>
    <scope>NUCLEOTIDE SEQUENCE [LARGE SCALE GENOMIC DNA]</scope>
    <source>
        <strain evidence="2 3">KACC14197</strain>
    </source>
</reference>
<name>A0ABU9DDG5_9BACL</name>
<sequence>MTLLKRKTLISLAVIAAVLGGGGYWAYDYALNLAADKIAVELSKELDKNTELSGELDKLLASGQNPTSSTGVKDGGQSSAATPSGTEKPGSTPVGPSATGNAQEQKDAESNEQSTNSTNVGPATPSSNGDKSPGNPDLQFTDRQQAVKFVMGRFTASEINNIRQMASGDLTPEKKAELKKIAYSKFTQAEIDAVRKAVSK</sequence>
<organism evidence="2 3">
    <name type="scientific">Paenibacillus filicis</name>
    <dbReference type="NCBI Taxonomy" id="669464"/>
    <lineage>
        <taxon>Bacteria</taxon>
        <taxon>Bacillati</taxon>
        <taxon>Bacillota</taxon>
        <taxon>Bacilli</taxon>
        <taxon>Bacillales</taxon>
        <taxon>Paenibacillaceae</taxon>
        <taxon>Paenibacillus</taxon>
    </lineage>
</organism>
<evidence type="ECO:0000256" key="1">
    <source>
        <dbReference type="SAM" id="MobiDB-lite"/>
    </source>
</evidence>
<keyword evidence="3" id="KW-1185">Reference proteome</keyword>
<accession>A0ABU9DDG5</accession>
<proteinExistence type="predicted"/>
<comment type="caution">
    <text evidence="2">The sequence shown here is derived from an EMBL/GenBank/DDBJ whole genome shotgun (WGS) entry which is preliminary data.</text>
</comment>
<evidence type="ECO:0000313" key="3">
    <source>
        <dbReference type="Proteomes" id="UP001469365"/>
    </source>
</evidence>
<dbReference type="Proteomes" id="UP001469365">
    <property type="component" value="Unassembled WGS sequence"/>
</dbReference>
<dbReference type="EMBL" id="JBBPCC010000001">
    <property type="protein sequence ID" value="MEK8126895.1"/>
    <property type="molecule type" value="Genomic_DNA"/>
</dbReference>
<feature type="region of interest" description="Disordered" evidence="1">
    <location>
        <begin position="59"/>
        <end position="143"/>
    </location>
</feature>
<gene>
    <name evidence="2" type="ORF">WMW72_03130</name>
</gene>
<evidence type="ECO:0000313" key="2">
    <source>
        <dbReference type="EMBL" id="MEK8126895.1"/>
    </source>
</evidence>
<feature type="compositionally biased region" description="Polar residues" evidence="1">
    <location>
        <begin position="62"/>
        <end position="85"/>
    </location>
</feature>